<dbReference type="PROSITE" id="PS51257">
    <property type="entry name" value="PROKAR_LIPOPROTEIN"/>
    <property type="match status" value="1"/>
</dbReference>
<dbReference type="Pfam" id="PF08238">
    <property type="entry name" value="Sel1"/>
    <property type="match status" value="4"/>
</dbReference>
<comment type="caution">
    <text evidence="2">The sequence shown here is derived from an EMBL/GenBank/DDBJ whole genome shotgun (WGS) entry which is preliminary data.</text>
</comment>
<dbReference type="Proteomes" id="UP001431775">
    <property type="component" value="Unassembled WGS sequence"/>
</dbReference>
<dbReference type="SMART" id="SM00671">
    <property type="entry name" value="SEL1"/>
    <property type="match status" value="4"/>
</dbReference>
<organism evidence="2 3">
    <name type="scientific">Commensalibacter nepenthis</name>
    <dbReference type="NCBI Taxonomy" id="3043872"/>
    <lineage>
        <taxon>Bacteria</taxon>
        <taxon>Pseudomonadati</taxon>
        <taxon>Pseudomonadota</taxon>
        <taxon>Alphaproteobacteria</taxon>
        <taxon>Acetobacterales</taxon>
        <taxon>Acetobacteraceae</taxon>
    </lineage>
</organism>
<evidence type="ECO:0000256" key="1">
    <source>
        <dbReference type="SAM" id="SignalP"/>
    </source>
</evidence>
<feature type="chain" id="PRO_5047098851" evidence="1">
    <location>
        <begin position="23"/>
        <end position="238"/>
    </location>
</feature>
<dbReference type="PANTHER" id="PTHR11102:SF160">
    <property type="entry name" value="ERAD-ASSOCIATED E3 UBIQUITIN-PROTEIN LIGASE COMPONENT HRD3"/>
    <property type="match status" value="1"/>
</dbReference>
<keyword evidence="1" id="KW-0732">Signal</keyword>
<dbReference type="Gene3D" id="1.25.40.10">
    <property type="entry name" value="Tetratricopeptide repeat domain"/>
    <property type="match status" value="1"/>
</dbReference>
<dbReference type="PANTHER" id="PTHR11102">
    <property type="entry name" value="SEL-1-LIKE PROTEIN"/>
    <property type="match status" value="1"/>
</dbReference>
<evidence type="ECO:0000313" key="3">
    <source>
        <dbReference type="Proteomes" id="UP001431775"/>
    </source>
</evidence>
<accession>A0ABT6Q6Q6</accession>
<sequence>MNLKYALLAAVGFSCLTNSAFAITPVPSQQPITPQTQPLSPQQLEVIKQNAIAGKDLANQPNMTPALLETMKQRANQGDVQAQSILGQIYQHGKYGVKKNLFTARDWYEKAIKQGNVPSMINLGDMYQKGMGVPKSYSKAKELFEQAAAQGDAVAQYNLGVMYQNGRGVKKDGQKAIEWYQKASMQGYGDAFNNTGVICEHGIDVAKSKEKAEENYKKACEFKSKQGCINYKRLHDKK</sequence>
<dbReference type="InterPro" id="IPR050767">
    <property type="entry name" value="Sel1_AlgK"/>
</dbReference>
<evidence type="ECO:0000313" key="2">
    <source>
        <dbReference type="EMBL" id="MDI2112570.1"/>
    </source>
</evidence>
<gene>
    <name evidence="2" type="ORF">QJV33_04590</name>
</gene>
<reference evidence="2" key="1">
    <citation type="submission" date="2023-05" db="EMBL/GenBank/DDBJ databases">
        <title>Whole genome sequence of Commensalibacter sp.</title>
        <authorList>
            <person name="Charoenyingcharoen P."/>
            <person name="Yukphan P."/>
        </authorList>
    </citation>
    <scope>NUCLEOTIDE SEQUENCE</scope>
    <source>
        <strain evidence="2">TBRC 10068</strain>
    </source>
</reference>
<feature type="signal peptide" evidence="1">
    <location>
        <begin position="1"/>
        <end position="22"/>
    </location>
</feature>
<keyword evidence="3" id="KW-1185">Reference proteome</keyword>
<proteinExistence type="predicted"/>
<name>A0ABT6Q6Q6_9PROT</name>
<dbReference type="InterPro" id="IPR011990">
    <property type="entry name" value="TPR-like_helical_dom_sf"/>
</dbReference>
<dbReference type="EMBL" id="JASBAN010000001">
    <property type="protein sequence ID" value="MDI2112570.1"/>
    <property type="molecule type" value="Genomic_DNA"/>
</dbReference>
<dbReference type="RefSeq" id="WP_281462206.1">
    <property type="nucleotide sequence ID" value="NZ_JASBAN010000001.1"/>
</dbReference>
<dbReference type="SUPFAM" id="SSF81901">
    <property type="entry name" value="HCP-like"/>
    <property type="match status" value="1"/>
</dbReference>
<protein>
    <submittedName>
        <fullName evidence="2">Tetratricopeptide repeat protein</fullName>
    </submittedName>
</protein>
<dbReference type="InterPro" id="IPR006597">
    <property type="entry name" value="Sel1-like"/>
</dbReference>